<feature type="non-terminal residue" evidence="1">
    <location>
        <position position="35"/>
    </location>
</feature>
<gene>
    <name evidence="1" type="ORF">SPARVUS_LOCUS14379978</name>
</gene>
<dbReference type="Proteomes" id="UP001162483">
    <property type="component" value="Unassembled WGS sequence"/>
</dbReference>
<reference evidence="1" key="1">
    <citation type="submission" date="2023-05" db="EMBL/GenBank/DDBJ databases">
        <authorList>
            <person name="Stuckert A."/>
        </authorList>
    </citation>
    <scope>NUCLEOTIDE SEQUENCE</scope>
</reference>
<dbReference type="EMBL" id="CATNWA010018901">
    <property type="protein sequence ID" value="CAI9610210.1"/>
    <property type="molecule type" value="Genomic_DNA"/>
</dbReference>
<protein>
    <submittedName>
        <fullName evidence="1">Uncharacterized protein</fullName>
    </submittedName>
</protein>
<organism evidence="1 2">
    <name type="scientific">Staurois parvus</name>
    <dbReference type="NCBI Taxonomy" id="386267"/>
    <lineage>
        <taxon>Eukaryota</taxon>
        <taxon>Metazoa</taxon>
        <taxon>Chordata</taxon>
        <taxon>Craniata</taxon>
        <taxon>Vertebrata</taxon>
        <taxon>Euteleostomi</taxon>
        <taxon>Amphibia</taxon>
        <taxon>Batrachia</taxon>
        <taxon>Anura</taxon>
        <taxon>Neobatrachia</taxon>
        <taxon>Ranoidea</taxon>
        <taxon>Ranidae</taxon>
        <taxon>Staurois</taxon>
    </lineage>
</organism>
<keyword evidence="2" id="KW-1185">Reference proteome</keyword>
<proteinExistence type="predicted"/>
<evidence type="ECO:0000313" key="2">
    <source>
        <dbReference type="Proteomes" id="UP001162483"/>
    </source>
</evidence>
<sequence>MSYQSAPGHCRPSVPPVSTVSQCRLSVPISATYQY</sequence>
<evidence type="ECO:0000313" key="1">
    <source>
        <dbReference type="EMBL" id="CAI9610210.1"/>
    </source>
</evidence>
<name>A0ABN9GLB4_9NEOB</name>
<comment type="caution">
    <text evidence="1">The sequence shown here is derived from an EMBL/GenBank/DDBJ whole genome shotgun (WGS) entry which is preliminary data.</text>
</comment>
<accession>A0ABN9GLB4</accession>